<protein>
    <recommendedName>
        <fullName evidence="2">Prolyl 4-hydroxylase alpha subunit Fe(2+) 2OG dioxygenase domain-containing protein</fullName>
    </recommendedName>
</protein>
<gene>
    <name evidence="1" type="ORF">METZ01_LOCUS445732</name>
</gene>
<sequence length="120" mass="13506">MSTETFHQIDLWDDDFCQEIIKIALLEPAKEARLQDVGKKTTIRSATGYGIDPHKHPNIAIPLVNEAVSNPWGFKLYADDYILSSLDVIKYLPGDYYRPHTDWGGSANARKISLTVQLSS</sequence>
<accession>A0A382ZDU3</accession>
<organism evidence="1">
    <name type="scientific">marine metagenome</name>
    <dbReference type="NCBI Taxonomy" id="408172"/>
    <lineage>
        <taxon>unclassified sequences</taxon>
        <taxon>metagenomes</taxon>
        <taxon>ecological metagenomes</taxon>
    </lineage>
</organism>
<reference evidence="1" key="1">
    <citation type="submission" date="2018-05" db="EMBL/GenBank/DDBJ databases">
        <authorList>
            <person name="Lanie J.A."/>
            <person name="Ng W.-L."/>
            <person name="Kazmierczak K.M."/>
            <person name="Andrzejewski T.M."/>
            <person name="Davidsen T.M."/>
            <person name="Wayne K.J."/>
            <person name="Tettelin H."/>
            <person name="Glass J.I."/>
            <person name="Rusch D."/>
            <person name="Podicherti R."/>
            <person name="Tsui H.-C.T."/>
            <person name="Winkler M.E."/>
        </authorList>
    </citation>
    <scope>NUCLEOTIDE SEQUENCE</scope>
</reference>
<evidence type="ECO:0008006" key="2">
    <source>
        <dbReference type="Google" id="ProtNLM"/>
    </source>
</evidence>
<evidence type="ECO:0000313" key="1">
    <source>
        <dbReference type="EMBL" id="SVD92878.1"/>
    </source>
</evidence>
<dbReference type="AlphaFoldDB" id="A0A382ZDU3"/>
<dbReference type="EMBL" id="UINC01182583">
    <property type="protein sequence ID" value="SVD92878.1"/>
    <property type="molecule type" value="Genomic_DNA"/>
</dbReference>
<name>A0A382ZDU3_9ZZZZ</name>
<dbReference type="Gene3D" id="2.60.120.620">
    <property type="entry name" value="q2cbj1_9rhob like domain"/>
    <property type="match status" value="1"/>
</dbReference>
<feature type="non-terminal residue" evidence="1">
    <location>
        <position position="120"/>
    </location>
</feature>
<proteinExistence type="predicted"/>